<dbReference type="EMBL" id="PQXJ01000106">
    <property type="protein sequence ID" value="TGO63006.1"/>
    <property type="molecule type" value="Genomic_DNA"/>
</dbReference>
<evidence type="ECO:0000313" key="1">
    <source>
        <dbReference type="EMBL" id="TGO63006.1"/>
    </source>
</evidence>
<sequence>MFDDFEKKSISEEDVFSNCQEEVFLDAVIKKMNDKYQNKKSIGRGAERCLSIRGVFAQTTKKPYCTVLRSQHD</sequence>
<protein>
    <submittedName>
        <fullName evidence="1">Uncharacterized protein</fullName>
    </submittedName>
</protein>
<organism evidence="1 2">
    <name type="scientific">Botryotinia narcissicola</name>
    <dbReference type="NCBI Taxonomy" id="278944"/>
    <lineage>
        <taxon>Eukaryota</taxon>
        <taxon>Fungi</taxon>
        <taxon>Dikarya</taxon>
        <taxon>Ascomycota</taxon>
        <taxon>Pezizomycotina</taxon>
        <taxon>Leotiomycetes</taxon>
        <taxon>Helotiales</taxon>
        <taxon>Sclerotiniaceae</taxon>
        <taxon>Botryotinia</taxon>
    </lineage>
</organism>
<comment type="caution">
    <text evidence="1">The sequence shown here is derived from an EMBL/GenBank/DDBJ whole genome shotgun (WGS) entry which is preliminary data.</text>
</comment>
<reference evidence="1 2" key="1">
    <citation type="submission" date="2017-12" db="EMBL/GenBank/DDBJ databases">
        <title>Comparative genomics of Botrytis spp.</title>
        <authorList>
            <person name="Valero-Jimenez C.A."/>
            <person name="Tapia P."/>
            <person name="Veloso J."/>
            <person name="Silva-Moreno E."/>
            <person name="Staats M."/>
            <person name="Valdes J.H."/>
            <person name="Van Kan J.A.L."/>
        </authorList>
    </citation>
    <scope>NUCLEOTIDE SEQUENCE [LARGE SCALE GENOMIC DNA]</scope>
    <source>
        <strain evidence="1 2">MUCL2120</strain>
    </source>
</reference>
<proteinExistence type="predicted"/>
<gene>
    <name evidence="1" type="ORF">BOTNAR_0106g00020</name>
</gene>
<dbReference type="AlphaFoldDB" id="A0A4Z1INL9"/>
<dbReference type="Proteomes" id="UP000297452">
    <property type="component" value="Unassembled WGS sequence"/>
</dbReference>
<name>A0A4Z1INL9_9HELO</name>
<evidence type="ECO:0000313" key="2">
    <source>
        <dbReference type="Proteomes" id="UP000297452"/>
    </source>
</evidence>
<keyword evidence="2" id="KW-1185">Reference proteome</keyword>
<accession>A0A4Z1INL9</accession>